<dbReference type="Gene3D" id="2.40.30.170">
    <property type="match status" value="1"/>
</dbReference>
<proteinExistence type="inferred from homology"/>
<feature type="transmembrane region" description="Helical" evidence="2">
    <location>
        <begin position="21"/>
        <end position="42"/>
    </location>
</feature>
<accession>A0A4R3JE36</accession>
<evidence type="ECO:0000313" key="4">
    <source>
        <dbReference type="Proteomes" id="UP000295304"/>
    </source>
</evidence>
<evidence type="ECO:0000256" key="1">
    <source>
        <dbReference type="ARBA" id="ARBA00009477"/>
    </source>
</evidence>
<dbReference type="Gene3D" id="2.40.50.100">
    <property type="match status" value="1"/>
</dbReference>
<keyword evidence="2" id="KW-0472">Membrane</keyword>
<dbReference type="NCBIfam" id="TIGR01730">
    <property type="entry name" value="RND_mfp"/>
    <property type="match status" value="1"/>
</dbReference>
<dbReference type="Gene3D" id="1.10.287.470">
    <property type="entry name" value="Helix hairpin bin"/>
    <property type="match status" value="1"/>
</dbReference>
<protein>
    <submittedName>
        <fullName evidence="3">Multidrug efflux system membrane fusion protein</fullName>
    </submittedName>
</protein>
<evidence type="ECO:0000256" key="2">
    <source>
        <dbReference type="SAM" id="Phobius"/>
    </source>
</evidence>
<dbReference type="EMBL" id="SLZW01000004">
    <property type="protein sequence ID" value="TCS62940.1"/>
    <property type="molecule type" value="Genomic_DNA"/>
</dbReference>
<organism evidence="3 4">
    <name type="scientific">Varunaivibrio sulfuroxidans</name>
    <dbReference type="NCBI Taxonomy" id="1773489"/>
    <lineage>
        <taxon>Bacteria</taxon>
        <taxon>Pseudomonadati</taxon>
        <taxon>Pseudomonadota</taxon>
        <taxon>Alphaproteobacteria</taxon>
        <taxon>Rhodospirillales</taxon>
        <taxon>Magnetovibrionaceae</taxon>
        <taxon>Varunaivibrio</taxon>
    </lineage>
</organism>
<reference evidence="3 4" key="1">
    <citation type="submission" date="2019-03" db="EMBL/GenBank/DDBJ databases">
        <title>Genomic Encyclopedia of Type Strains, Phase IV (KMG-IV): sequencing the most valuable type-strain genomes for metagenomic binning, comparative biology and taxonomic classification.</title>
        <authorList>
            <person name="Goeker M."/>
        </authorList>
    </citation>
    <scope>NUCLEOTIDE SEQUENCE [LARGE SCALE GENOMIC DNA]</scope>
    <source>
        <strain evidence="3 4">DSM 101688</strain>
    </source>
</reference>
<dbReference type="GO" id="GO:1990281">
    <property type="term" value="C:efflux pump complex"/>
    <property type="evidence" value="ECO:0007669"/>
    <property type="project" value="TreeGrafter"/>
</dbReference>
<dbReference type="PANTHER" id="PTHR30469">
    <property type="entry name" value="MULTIDRUG RESISTANCE PROTEIN MDTA"/>
    <property type="match status" value="1"/>
</dbReference>
<keyword evidence="2" id="KW-0812">Transmembrane</keyword>
<dbReference type="PANTHER" id="PTHR30469:SF29">
    <property type="entry name" value="BLR2860 PROTEIN"/>
    <property type="match status" value="1"/>
</dbReference>
<dbReference type="GO" id="GO:0015562">
    <property type="term" value="F:efflux transmembrane transporter activity"/>
    <property type="evidence" value="ECO:0007669"/>
    <property type="project" value="TreeGrafter"/>
</dbReference>
<sequence>MSDRSQEMASRGPRFLRRVPRSYLLAVVVVVVAGGWVASGMVGGKNAPQKQIASQTVPPPRVMAQTLHAQERSSQLVLNGETEALRTVVIRAETKGTVSAVPVLKGQKVDAGALLVRLAADDRPARLAQGEALLNERTIAEKAARQLSKQGYRSTLKVAEAKADLEAARAQVAAARLDLLRTAIKAPFAGYVDALPVEVGDYLAVGAPVATVIDSAGIKVVGEVSERDAAHVVMGGPVEVTLPDGAHMAARVSYVSRIAEPSTRTFRVEAVVDATGQPSLGEAVGRLAGGMTAQLSLPLKSRRVQHLSPALLTLSDKGEVGIKAVDGNNRVVFYPVRMTTDTTKGMWVAGLPDTVTVITVGQEFVKVGETVQPVFASAAGAG</sequence>
<name>A0A4R3JE36_9PROT</name>
<dbReference type="RefSeq" id="WP_132938692.1">
    <property type="nucleotide sequence ID" value="NZ_CP119676.1"/>
</dbReference>
<dbReference type="OrthoDB" id="9800613at2"/>
<comment type="caution">
    <text evidence="3">The sequence shown here is derived from an EMBL/GenBank/DDBJ whole genome shotgun (WGS) entry which is preliminary data.</text>
</comment>
<dbReference type="AlphaFoldDB" id="A0A4R3JE36"/>
<dbReference type="InterPro" id="IPR006143">
    <property type="entry name" value="RND_pump_MFP"/>
</dbReference>
<evidence type="ECO:0000313" key="3">
    <source>
        <dbReference type="EMBL" id="TCS62940.1"/>
    </source>
</evidence>
<dbReference type="SUPFAM" id="SSF111369">
    <property type="entry name" value="HlyD-like secretion proteins"/>
    <property type="match status" value="1"/>
</dbReference>
<comment type="similarity">
    <text evidence="1">Belongs to the membrane fusion protein (MFP) (TC 8.A.1) family.</text>
</comment>
<keyword evidence="2" id="KW-1133">Transmembrane helix</keyword>
<gene>
    <name evidence="3" type="ORF">EDD55_10429</name>
</gene>
<dbReference type="Proteomes" id="UP000295304">
    <property type="component" value="Unassembled WGS sequence"/>
</dbReference>
<keyword evidence="4" id="KW-1185">Reference proteome</keyword>